<dbReference type="EMBL" id="QOIP01000009">
    <property type="protein sequence ID" value="RLU19140.1"/>
    <property type="molecule type" value="Genomic_DNA"/>
</dbReference>
<feature type="transmembrane region" description="Helical" evidence="1">
    <location>
        <begin position="49"/>
        <end position="70"/>
    </location>
</feature>
<protein>
    <submittedName>
        <fullName evidence="2">Uncharacterized protein</fullName>
    </submittedName>
</protein>
<proteinExistence type="predicted"/>
<dbReference type="AlphaFoldDB" id="A0A3L8DFA5"/>
<keyword evidence="1" id="KW-0472">Membrane</keyword>
<evidence type="ECO:0000256" key="1">
    <source>
        <dbReference type="SAM" id="Phobius"/>
    </source>
</evidence>
<accession>A0A3L8DFA5</accession>
<comment type="caution">
    <text evidence="2">The sequence shown here is derived from an EMBL/GenBank/DDBJ whole genome shotgun (WGS) entry which is preliminary data.</text>
</comment>
<reference evidence="2" key="2">
    <citation type="submission" date="2018-07" db="EMBL/GenBank/DDBJ databases">
        <authorList>
            <person name="Mckenzie S.K."/>
            <person name="Kronauer D.J.C."/>
        </authorList>
    </citation>
    <scope>NUCLEOTIDE SEQUENCE</scope>
    <source>
        <strain evidence="2">Clonal line C1</strain>
    </source>
</reference>
<dbReference type="Proteomes" id="UP000279307">
    <property type="component" value="Chromosome 9"/>
</dbReference>
<evidence type="ECO:0000313" key="2">
    <source>
        <dbReference type="EMBL" id="RLU19140.1"/>
    </source>
</evidence>
<organism evidence="2">
    <name type="scientific">Ooceraea biroi</name>
    <name type="common">Clonal raider ant</name>
    <name type="synonym">Cerapachys biroi</name>
    <dbReference type="NCBI Taxonomy" id="2015173"/>
    <lineage>
        <taxon>Eukaryota</taxon>
        <taxon>Metazoa</taxon>
        <taxon>Ecdysozoa</taxon>
        <taxon>Arthropoda</taxon>
        <taxon>Hexapoda</taxon>
        <taxon>Insecta</taxon>
        <taxon>Pterygota</taxon>
        <taxon>Neoptera</taxon>
        <taxon>Endopterygota</taxon>
        <taxon>Hymenoptera</taxon>
        <taxon>Apocrita</taxon>
        <taxon>Aculeata</taxon>
        <taxon>Formicoidea</taxon>
        <taxon>Formicidae</taxon>
        <taxon>Dorylinae</taxon>
        <taxon>Ooceraea</taxon>
    </lineage>
</organism>
<keyword evidence="1" id="KW-0812">Transmembrane</keyword>
<keyword evidence="1" id="KW-1133">Transmembrane helix</keyword>
<sequence>MYQLPTRTRIPFVRDVGPMFWMSHEAGEELYFICRYLASWRGDQINSGYPTVAAGLLAVLSLLHIASSALRRRGPCQLSTGIDSVGESLLNSRQENYDRFEEVLVRFLTLLH</sequence>
<reference evidence="2" key="1">
    <citation type="journal article" date="2018" name="Genome Res.">
        <title>The genomic architecture and molecular evolution of ant odorant receptors.</title>
        <authorList>
            <person name="McKenzie S.K."/>
            <person name="Kronauer D.J.C."/>
        </authorList>
    </citation>
    <scope>NUCLEOTIDE SEQUENCE [LARGE SCALE GENOMIC DNA]</scope>
    <source>
        <strain evidence="2">Clonal line C1</strain>
    </source>
</reference>
<name>A0A3L8DFA5_OOCBI</name>
<gene>
    <name evidence="2" type="ORF">DMN91_009498</name>
</gene>